<evidence type="ECO:0000313" key="2">
    <source>
        <dbReference type="WBParaSite" id="Hba_10994"/>
    </source>
</evidence>
<evidence type="ECO:0000313" key="1">
    <source>
        <dbReference type="Proteomes" id="UP000095283"/>
    </source>
</evidence>
<dbReference type="AlphaFoldDB" id="A0A1I7X0R8"/>
<dbReference type="Proteomes" id="UP000095283">
    <property type="component" value="Unplaced"/>
</dbReference>
<name>A0A1I7X0R8_HETBA</name>
<dbReference type="PANTHER" id="PTHR10878">
    <property type="entry name" value="SEGMENT POLARITY PROTEIN DISHEVELLED"/>
    <property type="match status" value="1"/>
</dbReference>
<dbReference type="GO" id="GO:0060070">
    <property type="term" value="P:canonical Wnt signaling pathway"/>
    <property type="evidence" value="ECO:0007669"/>
    <property type="project" value="TreeGrafter"/>
</dbReference>
<dbReference type="GO" id="GO:0005109">
    <property type="term" value="F:frizzled binding"/>
    <property type="evidence" value="ECO:0007669"/>
    <property type="project" value="TreeGrafter"/>
</dbReference>
<dbReference type="InterPro" id="IPR015506">
    <property type="entry name" value="Dsh/Dvl-rel"/>
</dbReference>
<dbReference type="GO" id="GO:0005829">
    <property type="term" value="C:cytosol"/>
    <property type="evidence" value="ECO:0007669"/>
    <property type="project" value="TreeGrafter"/>
</dbReference>
<reference evidence="2" key="1">
    <citation type="submission" date="2016-11" db="UniProtKB">
        <authorList>
            <consortium name="WormBaseParasite"/>
        </authorList>
    </citation>
    <scope>IDENTIFICATION</scope>
</reference>
<proteinExistence type="predicted"/>
<dbReference type="WBParaSite" id="Hba_10994">
    <property type="protein sequence ID" value="Hba_10994"/>
    <property type="gene ID" value="Hba_10994"/>
</dbReference>
<keyword evidence="1" id="KW-1185">Reference proteome</keyword>
<sequence>MSLENALQHGLGTETKVNILIYFCFRDICISSKLISYSEVKIELTDDSSLLHKSGNGIFELFLHSFPGHGTLPRAGTLPRREIDMGTVEKVQRRRRSFVDLEDVNGTESSHPASSLGTVISRRAGERLAELYTSNSEDPYKFEESSRFFLYLEDVKISSSTLFSATASSSMYEPLAVHGAGHEREKIRKRRPRKGRFRKAYVPSTISSVTESSMTSLSLPRILEVCLSMKNVQYLGISVVSFQGSIFVSEIIPGERALYDQRRNGISRACFEDAERRRENEQNGDVTSKII</sequence>
<protein>
    <submittedName>
        <fullName evidence="2">POP4 domain-containing protein</fullName>
    </submittedName>
</protein>
<dbReference type="PANTHER" id="PTHR10878:SF24">
    <property type="entry name" value="SEGMENT POLARITY PROTEIN DISHEVELLED HOMOLOG MIG-5"/>
    <property type="match status" value="1"/>
</dbReference>
<accession>A0A1I7X0R8</accession>
<organism evidence="1 2">
    <name type="scientific">Heterorhabditis bacteriophora</name>
    <name type="common">Entomopathogenic nematode worm</name>
    <dbReference type="NCBI Taxonomy" id="37862"/>
    <lineage>
        <taxon>Eukaryota</taxon>
        <taxon>Metazoa</taxon>
        <taxon>Ecdysozoa</taxon>
        <taxon>Nematoda</taxon>
        <taxon>Chromadorea</taxon>
        <taxon>Rhabditida</taxon>
        <taxon>Rhabditina</taxon>
        <taxon>Rhabditomorpha</taxon>
        <taxon>Strongyloidea</taxon>
        <taxon>Heterorhabditidae</taxon>
        <taxon>Heterorhabditis</taxon>
    </lineage>
</organism>